<dbReference type="Gene3D" id="3.40.1000.10">
    <property type="entry name" value="Mog1/PsbP, alpha/beta/alpha sandwich"/>
    <property type="match status" value="1"/>
</dbReference>
<feature type="domain" description="Repulsive guidance molecule C-terminal" evidence="2">
    <location>
        <begin position="58"/>
        <end position="219"/>
    </location>
</feature>
<reference evidence="3 4" key="1">
    <citation type="submission" date="2021-06" db="EMBL/GenBank/DDBJ databases">
        <title>Caerostris extrusa draft genome.</title>
        <authorList>
            <person name="Kono N."/>
            <person name="Arakawa K."/>
        </authorList>
    </citation>
    <scope>NUCLEOTIDE SEQUENCE [LARGE SCALE GENOMIC DNA]</scope>
</reference>
<keyword evidence="4" id="KW-1185">Reference proteome</keyword>
<evidence type="ECO:0000313" key="3">
    <source>
        <dbReference type="EMBL" id="GIY39100.1"/>
    </source>
</evidence>
<feature type="transmembrane region" description="Helical" evidence="1">
    <location>
        <begin position="244"/>
        <end position="262"/>
    </location>
</feature>
<dbReference type="GO" id="GO:0005886">
    <property type="term" value="C:plasma membrane"/>
    <property type="evidence" value="ECO:0007669"/>
    <property type="project" value="TreeGrafter"/>
</dbReference>
<evidence type="ECO:0000313" key="4">
    <source>
        <dbReference type="Proteomes" id="UP001054945"/>
    </source>
</evidence>
<name>A0AAV4SZ83_CAEEX</name>
<keyword evidence="1" id="KW-1133">Transmembrane helix</keyword>
<proteinExistence type="predicted"/>
<comment type="caution">
    <text evidence="3">The sequence shown here is derived from an EMBL/GenBank/DDBJ whole genome shotgun (WGS) entry which is preliminary data.</text>
</comment>
<dbReference type="AlphaFoldDB" id="A0AAV4SZ83"/>
<dbReference type="PANTHER" id="PTHR31428">
    <property type="entry name" value="RGM DOMAIN FAMILY MEMBER DRAG-1"/>
    <property type="match status" value="1"/>
</dbReference>
<dbReference type="InterPro" id="IPR040287">
    <property type="entry name" value="RGM"/>
</dbReference>
<gene>
    <name evidence="3" type="primary">Rgma</name>
    <name evidence="3" type="ORF">CEXT_528361</name>
</gene>
<dbReference type="GO" id="GO:0030509">
    <property type="term" value="P:BMP signaling pathway"/>
    <property type="evidence" value="ECO:0007669"/>
    <property type="project" value="TreeGrafter"/>
</dbReference>
<organism evidence="3 4">
    <name type="scientific">Caerostris extrusa</name>
    <name type="common">Bark spider</name>
    <name type="synonym">Caerostris bankana</name>
    <dbReference type="NCBI Taxonomy" id="172846"/>
    <lineage>
        <taxon>Eukaryota</taxon>
        <taxon>Metazoa</taxon>
        <taxon>Ecdysozoa</taxon>
        <taxon>Arthropoda</taxon>
        <taxon>Chelicerata</taxon>
        <taxon>Arachnida</taxon>
        <taxon>Araneae</taxon>
        <taxon>Araneomorphae</taxon>
        <taxon>Entelegynae</taxon>
        <taxon>Araneoidea</taxon>
        <taxon>Araneidae</taxon>
        <taxon>Caerostris</taxon>
    </lineage>
</organism>
<dbReference type="EMBL" id="BPLR01010403">
    <property type="protein sequence ID" value="GIY39100.1"/>
    <property type="molecule type" value="Genomic_DNA"/>
</dbReference>
<protein>
    <submittedName>
        <fullName evidence="3">Repulsive guidance molecule A</fullName>
    </submittedName>
</protein>
<dbReference type="InterPro" id="IPR009496">
    <property type="entry name" value="RGM_C"/>
</dbReference>
<evidence type="ECO:0000259" key="2">
    <source>
        <dbReference type="Pfam" id="PF06534"/>
    </source>
</evidence>
<dbReference type="Pfam" id="PF06534">
    <property type="entry name" value="RGM_C"/>
    <property type="match status" value="1"/>
</dbReference>
<dbReference type="Proteomes" id="UP001054945">
    <property type="component" value="Unassembled WGS sequence"/>
</dbReference>
<dbReference type="GO" id="GO:0015026">
    <property type="term" value="F:coreceptor activity"/>
    <property type="evidence" value="ECO:0007669"/>
    <property type="project" value="TreeGrafter"/>
</dbReference>
<dbReference type="PANTHER" id="PTHR31428:SF6">
    <property type="entry name" value="REPULSIVE GUIDANCE MOLECULE B HOMOLOG DRAG-1"/>
    <property type="match status" value="1"/>
</dbReference>
<keyword evidence="1" id="KW-0812">Transmembrane</keyword>
<evidence type="ECO:0000256" key="1">
    <source>
        <dbReference type="SAM" id="Phobius"/>
    </source>
</evidence>
<keyword evidence="1" id="KW-0472">Membrane</keyword>
<sequence length="264" mass="29599">MHFIQSNFIKKERPLQDKLGEIHGSDSVTIRFVSDSFSYINGTCTSIQSNFIKKGRPFAKVTVIIRQHVPCAIEKTYEAQADFLPGVFADGSRWSGPGVRIHEEVPGKHIELNFRYINTRIIIRQSGSYLTFAARMPSAIAVQGAQENTLELCVRGCPRRERIDFERVLETSTGPKNEAIAACRALNITDFYFDACVFDYLTTGDDSFSVAARDAMMDIGPQSVVNGSLPVMPRSVESGQKSTMHPFPMLFVVLGLMWFFLVNR</sequence>
<accession>A0AAV4SZ83</accession>